<dbReference type="SUPFAM" id="SSF53597">
    <property type="entry name" value="Dihydrofolate reductase-like"/>
    <property type="match status" value="1"/>
</dbReference>
<evidence type="ECO:0000256" key="1">
    <source>
        <dbReference type="ARBA" id="ARBA00005104"/>
    </source>
</evidence>
<feature type="domain" description="Bacterial bifunctional deaminase-reductase C-terminal" evidence="5">
    <location>
        <begin position="32"/>
        <end position="120"/>
    </location>
</feature>
<dbReference type="Pfam" id="PF01872">
    <property type="entry name" value="RibD_C"/>
    <property type="match status" value="1"/>
</dbReference>
<dbReference type="RefSeq" id="WP_275811693.1">
    <property type="nucleotide sequence ID" value="NZ_BAAANM010000015.1"/>
</dbReference>
<evidence type="ECO:0000256" key="3">
    <source>
        <dbReference type="ARBA" id="ARBA00023002"/>
    </source>
</evidence>
<dbReference type="PANTHER" id="PTHR38011:SF7">
    <property type="entry name" value="2,5-DIAMINO-6-RIBOSYLAMINO-4(3H)-PYRIMIDINONE 5'-PHOSPHATE REDUCTASE"/>
    <property type="match status" value="1"/>
</dbReference>
<proteinExistence type="predicted"/>
<dbReference type="InterPro" id="IPR024072">
    <property type="entry name" value="DHFR-like_dom_sf"/>
</dbReference>
<evidence type="ECO:0000313" key="6">
    <source>
        <dbReference type="EMBL" id="MDF2256104.1"/>
    </source>
</evidence>
<keyword evidence="2" id="KW-0521">NADP</keyword>
<evidence type="ECO:0000313" key="7">
    <source>
        <dbReference type="Proteomes" id="UP001220022"/>
    </source>
</evidence>
<evidence type="ECO:0000256" key="2">
    <source>
        <dbReference type="ARBA" id="ARBA00022857"/>
    </source>
</evidence>
<evidence type="ECO:0000256" key="4">
    <source>
        <dbReference type="SAM" id="MobiDB-lite"/>
    </source>
</evidence>
<dbReference type="EMBL" id="JARHTQ010000005">
    <property type="protein sequence ID" value="MDF2256104.1"/>
    <property type="molecule type" value="Genomic_DNA"/>
</dbReference>
<comment type="pathway">
    <text evidence="1">Cofactor biosynthesis; riboflavin biosynthesis.</text>
</comment>
<keyword evidence="7" id="KW-1185">Reference proteome</keyword>
<name>A0ABT5YXC7_9ACTN</name>
<dbReference type="Gene3D" id="3.40.430.10">
    <property type="entry name" value="Dihydrofolate Reductase, subunit A"/>
    <property type="match status" value="1"/>
</dbReference>
<dbReference type="InterPro" id="IPR002734">
    <property type="entry name" value="RibDG_C"/>
</dbReference>
<sequence>MSRYRAGNGSEGVTERSVPPPRLPNSHESLVLPATADGIDLSALTAELNRRGVRSVLLEGGGRLAAAFAAQDLLDRVVAYVAPVLIGSGGRTVLDDFGVRSLGEARRLRLDSVGRLDDDVRLVLRARPLASDREDA</sequence>
<feature type="region of interest" description="Disordered" evidence="4">
    <location>
        <begin position="1"/>
        <end position="28"/>
    </location>
</feature>
<evidence type="ECO:0000259" key="5">
    <source>
        <dbReference type="Pfam" id="PF01872"/>
    </source>
</evidence>
<organism evidence="6 7">
    <name type="scientific">Streptantibioticus ferralitis</name>
    <dbReference type="NCBI Taxonomy" id="236510"/>
    <lineage>
        <taxon>Bacteria</taxon>
        <taxon>Bacillati</taxon>
        <taxon>Actinomycetota</taxon>
        <taxon>Actinomycetes</taxon>
        <taxon>Kitasatosporales</taxon>
        <taxon>Streptomycetaceae</taxon>
        <taxon>Streptantibioticus</taxon>
    </lineage>
</organism>
<dbReference type="Proteomes" id="UP001220022">
    <property type="component" value="Unassembled WGS sequence"/>
</dbReference>
<dbReference type="InterPro" id="IPR050765">
    <property type="entry name" value="Riboflavin_Biosynth_HTPR"/>
</dbReference>
<comment type="caution">
    <text evidence="6">The sequence shown here is derived from an EMBL/GenBank/DDBJ whole genome shotgun (WGS) entry which is preliminary data.</text>
</comment>
<keyword evidence="3" id="KW-0560">Oxidoreductase</keyword>
<protein>
    <submittedName>
        <fullName evidence="6">Dihydrofolate reductase family protein</fullName>
    </submittedName>
</protein>
<gene>
    <name evidence="6" type="ORF">P2L57_10295</name>
</gene>
<reference evidence="6 7" key="1">
    <citation type="submission" date="2023-03" db="EMBL/GenBank/DDBJ databases">
        <title>Draft genome sequence of type strain Streptomyces ferralitis JCM 14344.</title>
        <authorList>
            <person name="Klaysubun C."/>
            <person name="Duangmal K."/>
        </authorList>
    </citation>
    <scope>NUCLEOTIDE SEQUENCE [LARGE SCALE GENOMIC DNA]</scope>
    <source>
        <strain evidence="6 7">JCM 14344</strain>
    </source>
</reference>
<dbReference type="PANTHER" id="PTHR38011">
    <property type="entry name" value="DIHYDROFOLATE REDUCTASE FAMILY PROTEIN (AFU_ORTHOLOGUE AFUA_8G06820)"/>
    <property type="match status" value="1"/>
</dbReference>
<accession>A0ABT5YXC7</accession>